<evidence type="ECO:0008006" key="3">
    <source>
        <dbReference type="Google" id="ProtNLM"/>
    </source>
</evidence>
<dbReference type="GO" id="GO:0009507">
    <property type="term" value="C:chloroplast"/>
    <property type="evidence" value="ECO:0007669"/>
    <property type="project" value="TreeGrafter"/>
</dbReference>
<dbReference type="Gene3D" id="3.40.50.1820">
    <property type="entry name" value="alpha/beta hydrolase"/>
    <property type="match status" value="1"/>
</dbReference>
<dbReference type="PANTHER" id="PTHR47914:SF1">
    <property type="entry name" value="ALPHA_BETA-HYDROLASES SUPERFAMILY PROTEIN"/>
    <property type="match status" value="1"/>
</dbReference>
<sequence>MSSIVSSTISSSASSLCFNFSTKIRPLPTLSRFPNLYTKSLTVAASTVVDYSTDNKSSISSKTSNWQWKFRDNSIKIHYEEHGDDSNGPPSKNILMMPTISDVSTVEEWRLVAKDIIQRSGNVNWRATIVDWPGLGYSDRPKLDYNADVMESFLVDFILAPNSPISSMAEDLVIVGGGHAATIAVRAAKKGLVKPTAIAAVAPTWSGPLPIVFGRDSKTESRYELLRETLRAPAVGWMMYNVLVSNKKSIQSQYKSHVYADSTNVTPAMIENRYELTKQKGARYVPAAFLTGLLDPVKTREEFV</sequence>
<organism evidence="1 2">
    <name type="scientific">Centaurea solstitialis</name>
    <name type="common">yellow star-thistle</name>
    <dbReference type="NCBI Taxonomy" id="347529"/>
    <lineage>
        <taxon>Eukaryota</taxon>
        <taxon>Viridiplantae</taxon>
        <taxon>Streptophyta</taxon>
        <taxon>Embryophyta</taxon>
        <taxon>Tracheophyta</taxon>
        <taxon>Spermatophyta</taxon>
        <taxon>Magnoliopsida</taxon>
        <taxon>eudicotyledons</taxon>
        <taxon>Gunneridae</taxon>
        <taxon>Pentapetalae</taxon>
        <taxon>asterids</taxon>
        <taxon>campanulids</taxon>
        <taxon>Asterales</taxon>
        <taxon>Asteraceae</taxon>
        <taxon>Carduoideae</taxon>
        <taxon>Cardueae</taxon>
        <taxon>Centaureinae</taxon>
        <taxon>Centaurea</taxon>
    </lineage>
</organism>
<dbReference type="SUPFAM" id="SSF53474">
    <property type="entry name" value="alpha/beta-Hydrolases"/>
    <property type="match status" value="1"/>
</dbReference>
<reference evidence="1" key="1">
    <citation type="submission" date="2023-03" db="EMBL/GenBank/DDBJ databases">
        <title>Chromosome-scale reference genome and RAD-based genetic map of yellow starthistle (Centaurea solstitialis) reveal putative structural variation and QTLs associated with invader traits.</title>
        <authorList>
            <person name="Reatini B."/>
            <person name="Cang F.A."/>
            <person name="Jiang Q."/>
            <person name="Mckibben M.T.W."/>
            <person name="Barker M.S."/>
            <person name="Rieseberg L.H."/>
            <person name="Dlugosch K.M."/>
        </authorList>
    </citation>
    <scope>NUCLEOTIDE SEQUENCE</scope>
    <source>
        <strain evidence="1">CAN-66</strain>
        <tissue evidence="1">Leaf</tissue>
    </source>
</reference>
<dbReference type="EMBL" id="JARYMX010000001">
    <property type="protein sequence ID" value="KAJ9568097.1"/>
    <property type="molecule type" value="Genomic_DNA"/>
</dbReference>
<dbReference type="Proteomes" id="UP001172457">
    <property type="component" value="Chromosome 1"/>
</dbReference>
<proteinExistence type="predicted"/>
<dbReference type="AlphaFoldDB" id="A0AA38WNT1"/>
<protein>
    <recommendedName>
        <fullName evidence="3">AB hydrolase-1 domain-containing protein</fullName>
    </recommendedName>
</protein>
<dbReference type="InterPro" id="IPR029058">
    <property type="entry name" value="AB_hydrolase_fold"/>
</dbReference>
<dbReference type="PANTHER" id="PTHR47914">
    <property type="entry name" value="ALPHA/BETA-HYDROLASES SUPERFAMILY PROTEIN"/>
    <property type="match status" value="1"/>
</dbReference>
<evidence type="ECO:0000313" key="2">
    <source>
        <dbReference type="Proteomes" id="UP001172457"/>
    </source>
</evidence>
<accession>A0AA38WNT1</accession>
<keyword evidence="2" id="KW-1185">Reference proteome</keyword>
<name>A0AA38WNT1_9ASTR</name>
<evidence type="ECO:0000313" key="1">
    <source>
        <dbReference type="EMBL" id="KAJ9568097.1"/>
    </source>
</evidence>
<comment type="caution">
    <text evidence="1">The sequence shown here is derived from an EMBL/GenBank/DDBJ whole genome shotgun (WGS) entry which is preliminary data.</text>
</comment>
<gene>
    <name evidence="1" type="ORF">OSB04_004063</name>
</gene>